<dbReference type="Proteomes" id="UP001333710">
    <property type="component" value="Chromosome"/>
</dbReference>
<evidence type="ECO:0000313" key="1">
    <source>
        <dbReference type="EMBL" id="BDX05376.1"/>
    </source>
</evidence>
<organism evidence="1 2">
    <name type="scientific">Planctobacterium marinum</name>
    <dbReference type="NCBI Taxonomy" id="1631968"/>
    <lineage>
        <taxon>Bacteria</taxon>
        <taxon>Pseudomonadati</taxon>
        <taxon>Pseudomonadota</taxon>
        <taxon>Gammaproteobacteria</taxon>
        <taxon>Alteromonadales</taxon>
        <taxon>Alteromonadaceae</taxon>
        <taxon>Planctobacterium</taxon>
    </lineage>
</organism>
<proteinExistence type="predicted"/>
<sequence length="315" mass="36706">MNFSMLKTNPIVQSLLLFVVLTLVTIQGNSLSRQQQIDDALLTLKNRVALDIIDLNISNELGSKAKDDHTVQRYMQNLNEYLSREKFPLRLVSIDQFHYEGEQQIPNAELKLFSLQSSRTSIDVVVSVVERKFQAWTMLFPPFFSLIFFIICRFNKQQLFANPVKAEEEPKAAPKLVIDLRERTLFIDQAPDVKTTLANKPLCFYLAMLKYCSEQDAPQLYHNKNLPEPFLELANKYFYRLLELGHSRRKRPDFDSNIDKMLSEIRTALDEILTNYPEQRSQYYPQKAQGEGSRSKLHNFALLELTFEHYELIGD</sequence>
<name>A0AA48HFE6_9ALTE</name>
<gene>
    <name evidence="1" type="ORF">MACH26_08970</name>
</gene>
<evidence type="ECO:0000313" key="2">
    <source>
        <dbReference type="Proteomes" id="UP001333710"/>
    </source>
</evidence>
<accession>A0AA48HFE6</accession>
<reference evidence="1" key="1">
    <citation type="submission" date="2023-01" db="EMBL/GenBank/DDBJ databases">
        <title>Complete genome sequence of Planctobacterium marinum strain Dej080120_11.</title>
        <authorList>
            <person name="Ueki S."/>
            <person name="Maruyama F."/>
        </authorList>
    </citation>
    <scope>NUCLEOTIDE SEQUENCE</scope>
    <source>
        <strain evidence="1">Dej080120_11</strain>
    </source>
</reference>
<dbReference type="RefSeq" id="WP_338291342.1">
    <property type="nucleotide sequence ID" value="NZ_AP027272.1"/>
</dbReference>
<dbReference type="AlphaFoldDB" id="A0AA48HFE6"/>
<keyword evidence="2" id="KW-1185">Reference proteome</keyword>
<dbReference type="KEGG" id="pmaw:MACH26_08970"/>
<protein>
    <submittedName>
        <fullName evidence="1">Uncharacterized protein</fullName>
    </submittedName>
</protein>
<dbReference type="EMBL" id="AP027272">
    <property type="protein sequence ID" value="BDX05376.1"/>
    <property type="molecule type" value="Genomic_DNA"/>
</dbReference>